<gene>
    <name evidence="15" type="ORF">PEX2_053300</name>
</gene>
<dbReference type="InterPro" id="IPR012341">
    <property type="entry name" value="6hp_glycosidase-like_sf"/>
</dbReference>
<organism evidence="15 16">
    <name type="scientific">Penicillium expansum</name>
    <name type="common">Blue mold rot fungus</name>
    <dbReference type="NCBI Taxonomy" id="27334"/>
    <lineage>
        <taxon>Eukaryota</taxon>
        <taxon>Fungi</taxon>
        <taxon>Dikarya</taxon>
        <taxon>Ascomycota</taxon>
        <taxon>Pezizomycotina</taxon>
        <taxon>Eurotiomycetes</taxon>
        <taxon>Eurotiomycetidae</taxon>
        <taxon>Eurotiales</taxon>
        <taxon>Aspergillaceae</taxon>
        <taxon>Penicillium</taxon>
    </lineage>
</organism>
<dbReference type="PANTHER" id="PTHR31616:SF12">
    <property type="entry name" value="GLUCOAMYLASE"/>
    <property type="match status" value="1"/>
</dbReference>
<dbReference type="InterPro" id="IPR000165">
    <property type="entry name" value="Glucoamylase"/>
</dbReference>
<dbReference type="RefSeq" id="XP_016600855.1">
    <property type="nucleotide sequence ID" value="XM_016742604.1"/>
</dbReference>
<dbReference type="Proteomes" id="UP000030143">
    <property type="component" value="Unassembled WGS sequence"/>
</dbReference>
<dbReference type="GO" id="GO:0000324">
    <property type="term" value="C:fungal-type vacuole"/>
    <property type="evidence" value="ECO:0007669"/>
    <property type="project" value="TreeGrafter"/>
</dbReference>
<keyword evidence="8" id="KW-0326">Glycosidase</keyword>
<keyword evidence="16" id="KW-1185">Reference proteome</keyword>
<feature type="region of interest" description="Disordered" evidence="12">
    <location>
        <begin position="470"/>
        <end position="489"/>
    </location>
</feature>
<dbReference type="SUPFAM" id="SSF48208">
    <property type="entry name" value="Six-hairpin glycosidases"/>
    <property type="match status" value="1"/>
</dbReference>
<evidence type="ECO:0000256" key="12">
    <source>
        <dbReference type="SAM" id="MobiDB-lite"/>
    </source>
</evidence>
<dbReference type="PRINTS" id="PR00736">
    <property type="entry name" value="GLHYDRLASE15"/>
</dbReference>
<evidence type="ECO:0000313" key="16">
    <source>
        <dbReference type="Proteomes" id="UP000030143"/>
    </source>
</evidence>
<evidence type="ECO:0000313" key="15">
    <source>
        <dbReference type="EMBL" id="KGO59752.1"/>
    </source>
</evidence>
<dbReference type="GO" id="GO:0004339">
    <property type="term" value="F:glucan 1,4-alpha-glucosidase activity"/>
    <property type="evidence" value="ECO:0007669"/>
    <property type="project" value="UniProtKB-EC"/>
</dbReference>
<comment type="similarity">
    <text evidence="2">Belongs to the glycosyl hydrolase 15 family.</text>
</comment>
<dbReference type="PANTHER" id="PTHR31616">
    <property type="entry name" value="TREHALASE"/>
    <property type="match status" value="1"/>
</dbReference>
<keyword evidence="9" id="KW-0624">Polysaccharide degradation</keyword>
<feature type="signal peptide" evidence="13">
    <location>
        <begin position="1"/>
        <end position="18"/>
    </location>
</feature>
<evidence type="ECO:0000256" key="10">
    <source>
        <dbReference type="ARBA" id="ARBA00033442"/>
    </source>
</evidence>
<accession>A0A0A2JWC5</accession>
<dbReference type="VEuPathDB" id="FungiDB:PEXP_038640"/>
<proteinExistence type="inferred from homology"/>
<dbReference type="Pfam" id="PF00723">
    <property type="entry name" value="Glyco_hydro_15"/>
    <property type="match status" value="1"/>
</dbReference>
<evidence type="ECO:0000256" key="9">
    <source>
        <dbReference type="ARBA" id="ARBA00023326"/>
    </source>
</evidence>
<dbReference type="InterPro" id="IPR008928">
    <property type="entry name" value="6-hairpin_glycosidase_sf"/>
</dbReference>
<dbReference type="HOGENOM" id="CLU_012173_2_1_1"/>
<protein>
    <recommendedName>
        <fullName evidence="3">glucan 1,4-alpha-glucosidase</fullName>
        <ecNumber evidence="3">3.2.1.3</ecNumber>
    </recommendedName>
    <alternativeName>
        <fullName evidence="11">1,4-alpha-D-glucan glucohydrolase</fullName>
    </alternativeName>
    <alternativeName>
        <fullName evidence="10">Glucan 1,4-alpha-glucosidase</fullName>
    </alternativeName>
</protein>
<evidence type="ECO:0000256" key="3">
    <source>
        <dbReference type="ARBA" id="ARBA00012593"/>
    </source>
</evidence>
<dbReference type="InterPro" id="IPR046966">
    <property type="entry name" value="Glucoamylase_active_site"/>
</dbReference>
<reference evidence="15 16" key="1">
    <citation type="journal article" date="2015" name="Mol. Plant Microbe Interact.">
        <title>Genome, transcriptome, and functional analyses of Penicillium expansum provide new insights into secondary metabolism and pathogenicity.</title>
        <authorList>
            <person name="Ballester A.R."/>
            <person name="Marcet-Houben M."/>
            <person name="Levin E."/>
            <person name="Sela N."/>
            <person name="Selma-Lazaro C."/>
            <person name="Carmona L."/>
            <person name="Wisniewski M."/>
            <person name="Droby S."/>
            <person name="Gonzalez-Candelas L."/>
            <person name="Gabaldon T."/>
        </authorList>
    </citation>
    <scope>NUCLEOTIDE SEQUENCE [LARGE SCALE GENOMIC DNA]</scope>
    <source>
        <strain evidence="15 16">MD-8</strain>
    </source>
</reference>
<sequence>MLTLNILTALLAPGVVSSALPAHDLYARADLDTAGALQAILNNIGADGSAVSGASAGIVVASPSKSDPNYFYTWTRDAALTFKVLIDEFIAGDTSLESSIQDYISAQAKLQTVSNPSGDLSDGSGLAEPKYNVDLTAFTDAWGRPQRDGPALRATALIAYGNHLISKEKESVVKSNIWPIVQNDLSYVAQYWNQTGFDLWEEVEGSSFFTIAAQHRALIEGSTFAKALGESCDGCDSQAPQVLCFLQSFWNGEAIVSNLVDNGRTGLDANSVLASIGNFDPKGSCDDVTFQPCSARALSNHKLYVDSFRSIYDVNSGKEAGNAVAVGRYAEDTYQGGNPWYLTTLAAAEQLYDALYQWDQQGSLAITEISLPFFKDLVSSAATGNYSSSSDTYSSVTKAVKTYADGFVAVVNKYTPSGGALAEQFTRADGTPASASDLTWSYAAFLSAARREAGIVPASWGASSANEVPSKCEGSSATGSYATPSVGSW</sequence>
<feature type="chain" id="PRO_5009752732" description="glucan 1,4-alpha-glucosidase" evidence="13">
    <location>
        <begin position="19"/>
        <end position="489"/>
    </location>
</feature>
<evidence type="ECO:0000256" key="11">
    <source>
        <dbReference type="ARBA" id="ARBA00033473"/>
    </source>
</evidence>
<evidence type="ECO:0000256" key="5">
    <source>
        <dbReference type="ARBA" id="ARBA00022801"/>
    </source>
</evidence>
<name>A0A0A2JWC5_PENEN</name>
<dbReference type="EMBL" id="JQFZ01000089">
    <property type="protein sequence ID" value="KGO59752.1"/>
    <property type="molecule type" value="Genomic_DNA"/>
</dbReference>
<dbReference type="InterPro" id="IPR011613">
    <property type="entry name" value="GH15-like"/>
</dbReference>
<feature type="domain" description="GH15-like" evidence="14">
    <location>
        <begin position="36"/>
        <end position="449"/>
    </location>
</feature>
<evidence type="ECO:0000259" key="14">
    <source>
        <dbReference type="Pfam" id="PF00723"/>
    </source>
</evidence>
<keyword evidence="5 15" id="KW-0378">Hydrolase</keyword>
<evidence type="ECO:0000256" key="2">
    <source>
        <dbReference type="ARBA" id="ARBA00006188"/>
    </source>
</evidence>
<evidence type="ECO:0000256" key="6">
    <source>
        <dbReference type="ARBA" id="ARBA00023180"/>
    </source>
</evidence>
<evidence type="ECO:0000256" key="8">
    <source>
        <dbReference type="ARBA" id="ARBA00023295"/>
    </source>
</evidence>
<evidence type="ECO:0000256" key="7">
    <source>
        <dbReference type="ARBA" id="ARBA00023277"/>
    </source>
</evidence>
<keyword evidence="4 13" id="KW-0732">Signal</keyword>
<keyword evidence="7" id="KW-0119">Carbohydrate metabolism</keyword>
<dbReference type="EC" id="3.2.1.3" evidence="3"/>
<comment type="catalytic activity">
    <reaction evidence="1">
        <text>Hydrolysis of terminal (1-&gt;4)-linked alpha-D-glucose residues successively from non-reducing ends of the chains with release of beta-D-glucose.</text>
        <dbReference type="EC" id="3.2.1.3"/>
    </reaction>
</comment>
<dbReference type="FunFam" id="1.50.10.10:FF:000018">
    <property type="entry name" value="Glucoamylase"/>
    <property type="match status" value="1"/>
</dbReference>
<dbReference type="GeneID" id="27678023"/>
<comment type="caution">
    <text evidence="15">The sequence shown here is derived from an EMBL/GenBank/DDBJ whole genome shotgun (WGS) entry which is preliminary data.</text>
</comment>
<dbReference type="PROSITE" id="PS00820">
    <property type="entry name" value="GLUCOAMYLASE"/>
    <property type="match status" value="1"/>
</dbReference>
<dbReference type="GO" id="GO:0000272">
    <property type="term" value="P:polysaccharide catabolic process"/>
    <property type="evidence" value="ECO:0007669"/>
    <property type="project" value="UniProtKB-KW"/>
</dbReference>
<evidence type="ECO:0000256" key="1">
    <source>
        <dbReference type="ARBA" id="ARBA00001863"/>
    </source>
</evidence>
<evidence type="ECO:0000256" key="13">
    <source>
        <dbReference type="SAM" id="SignalP"/>
    </source>
</evidence>
<dbReference type="STRING" id="27334.A0A0A2JWC5"/>
<evidence type="ECO:0000256" key="4">
    <source>
        <dbReference type="ARBA" id="ARBA00022729"/>
    </source>
</evidence>
<dbReference type="AlphaFoldDB" id="A0A0A2JWC5"/>
<dbReference type="Gene3D" id="1.50.10.10">
    <property type="match status" value="1"/>
</dbReference>
<keyword evidence="6" id="KW-0325">Glycoprotein</keyword>